<keyword evidence="2" id="KW-1185">Reference proteome</keyword>
<dbReference type="Proteomes" id="UP001638806">
    <property type="component" value="Unassembled WGS sequence"/>
</dbReference>
<sequence>MLIPWARQRRRLLSIPRREREKHPGGTPQHVREFGLMRETAEHGAARFVGSSSGIHFVRAVYQRLAKRSASRTSLTDSNTNLIPGEDDQLRRGAIDGATTLWKDNEIQRKDLEGGARPSFDQLVEWSKSYFEFWHPALPFLHGPDILEIFERIESHGLACLDEVDKCVLKSVLSISLADSRHASHPIQAIPEDLVFNSVPDAVACSQFALNQPASVRATQAALGIQLFLTSMLCLNSASRLGGLIVRMAYHLGLHRCPTRYPFFTADEAALRRRVFWCMYCLERLLCQSLGLPLDIQDDDIDVCYPGEERHVTNNQRESEDQHLKMLKYLAKQARIRGLIVELRNKCLHSRQDTADRATAVQAELVKWSNEIQDVVEEAESDSDSGGNEDSNGTVAISPTHRLLLSLLKYESVLCLNRPMMASSPDSLAYQVAVQACISAARSICISIKKHQGTARHQPELSRQSTITALLWPSLTWVVWISAFVLLHAAVEDQVPLESATRHVQSCKAALAWIAARETSWPEYCLEAIEELVSTVEDIMNPRSTDQSPLSLAGSTIRRPSETADRATRRLTLDRRRSSQRQRRGSQSDSQNDHRTPYADSAASPDMSRSEEQHNLAPPRSHGRGGTATAVNTFRQAAHSATASEAGFAPRGANAAASGDGRLSAELPDGSFPVEGQESMMWFDQLFASTFSAIDNPSLAFAEYDASIDPNWSYLSFLLRDVSCRFVERRCRDDEAHEREAHATGDVPGPFVVLSRRQTHEVPEESGDQVWRAGEYEGQRVVEPQSANDSREEVIEGAGREMHVLHEAQQPKARVAHCLAEARPDALTLFESDGVAQHAIMRQLAFIRREPPRCQRAVGQGKESDGRDAESDRTLDDEEPLPAPEPVCPVQSVERSCGNEARKGRRENVPRV</sequence>
<dbReference type="EMBL" id="JBGNUJ010000011">
    <property type="protein sequence ID" value="KAL3953468.1"/>
    <property type="molecule type" value="Genomic_DNA"/>
</dbReference>
<gene>
    <name evidence="1" type="ORF">ACCO45_011424</name>
</gene>
<organism evidence="1 2">
    <name type="scientific">Purpureocillium lilacinum</name>
    <name type="common">Paecilomyces lilacinus</name>
    <dbReference type="NCBI Taxonomy" id="33203"/>
    <lineage>
        <taxon>Eukaryota</taxon>
        <taxon>Fungi</taxon>
        <taxon>Dikarya</taxon>
        <taxon>Ascomycota</taxon>
        <taxon>Pezizomycotina</taxon>
        <taxon>Sordariomycetes</taxon>
        <taxon>Hypocreomycetidae</taxon>
        <taxon>Hypocreales</taxon>
        <taxon>Ophiocordycipitaceae</taxon>
        <taxon>Purpureocillium</taxon>
    </lineage>
</organism>
<name>A0ACC4DDU9_PURLI</name>
<accession>A0ACC4DDU9</accession>
<comment type="caution">
    <text evidence="1">The sequence shown here is derived from an EMBL/GenBank/DDBJ whole genome shotgun (WGS) entry which is preliminary data.</text>
</comment>
<evidence type="ECO:0000313" key="1">
    <source>
        <dbReference type="EMBL" id="KAL3953468.1"/>
    </source>
</evidence>
<evidence type="ECO:0000313" key="2">
    <source>
        <dbReference type="Proteomes" id="UP001638806"/>
    </source>
</evidence>
<protein>
    <submittedName>
        <fullName evidence="1">Uncharacterized protein</fullName>
    </submittedName>
</protein>
<proteinExistence type="predicted"/>
<reference evidence="1" key="1">
    <citation type="submission" date="2024-12" db="EMBL/GenBank/DDBJ databases">
        <title>Comparative genomics and development of molecular markers within Purpureocillium lilacinum and among Purpureocillium species.</title>
        <authorList>
            <person name="Yeh Z.-Y."/>
            <person name="Ni N.-T."/>
            <person name="Lo P.-H."/>
            <person name="Mushyakhwo K."/>
            <person name="Lin C.-F."/>
            <person name="Nai Y.-S."/>
        </authorList>
    </citation>
    <scope>NUCLEOTIDE SEQUENCE</scope>
    <source>
        <strain evidence="1">NCHU-NPUST-175</strain>
    </source>
</reference>